<keyword evidence="3" id="KW-1185">Reference proteome</keyword>
<dbReference type="AlphaFoldDB" id="A0A8T3BRL8"/>
<evidence type="ECO:0000256" key="1">
    <source>
        <dbReference type="SAM" id="Phobius"/>
    </source>
</evidence>
<proteinExistence type="predicted"/>
<name>A0A8T3BRL8_DENNO</name>
<keyword evidence="1" id="KW-0472">Membrane</keyword>
<accession>A0A8T3BRL8</accession>
<sequence>MIKKEHTKNFIVVRSKYDLRPLPGVLHSGIFTIKIVLLLPPSARRRSLYKPPFHQPGVAEYQTLFSPSWRRQRTFSFFSLLEKAENLEVTDADEPFPWRSFLKSFSGHRRSKMQQAWSNRVISLTPLLPHKAHLLLPLSTLKNFSRVFSLGNPL</sequence>
<comment type="caution">
    <text evidence="2">The sequence shown here is derived from an EMBL/GenBank/DDBJ whole genome shotgun (WGS) entry which is preliminary data.</text>
</comment>
<organism evidence="2 3">
    <name type="scientific">Dendrobium nobile</name>
    <name type="common">Orchid</name>
    <dbReference type="NCBI Taxonomy" id="94219"/>
    <lineage>
        <taxon>Eukaryota</taxon>
        <taxon>Viridiplantae</taxon>
        <taxon>Streptophyta</taxon>
        <taxon>Embryophyta</taxon>
        <taxon>Tracheophyta</taxon>
        <taxon>Spermatophyta</taxon>
        <taxon>Magnoliopsida</taxon>
        <taxon>Liliopsida</taxon>
        <taxon>Asparagales</taxon>
        <taxon>Orchidaceae</taxon>
        <taxon>Epidendroideae</taxon>
        <taxon>Malaxideae</taxon>
        <taxon>Dendrobiinae</taxon>
        <taxon>Dendrobium</taxon>
    </lineage>
</organism>
<evidence type="ECO:0000313" key="3">
    <source>
        <dbReference type="Proteomes" id="UP000829196"/>
    </source>
</evidence>
<evidence type="ECO:0000313" key="2">
    <source>
        <dbReference type="EMBL" id="KAI0519798.1"/>
    </source>
</evidence>
<dbReference type="EMBL" id="JAGYWB010000006">
    <property type="protein sequence ID" value="KAI0519798.1"/>
    <property type="molecule type" value="Genomic_DNA"/>
</dbReference>
<reference evidence="2" key="1">
    <citation type="journal article" date="2022" name="Front. Genet.">
        <title>Chromosome-Scale Assembly of the Dendrobium nobile Genome Provides Insights Into the Molecular Mechanism of the Biosynthesis of the Medicinal Active Ingredient of Dendrobium.</title>
        <authorList>
            <person name="Xu Q."/>
            <person name="Niu S.-C."/>
            <person name="Li K.-L."/>
            <person name="Zheng P.-J."/>
            <person name="Zhang X.-J."/>
            <person name="Jia Y."/>
            <person name="Liu Y."/>
            <person name="Niu Y.-X."/>
            <person name="Yu L.-H."/>
            <person name="Chen D.-F."/>
            <person name="Zhang G.-Q."/>
        </authorList>
    </citation>
    <scope>NUCLEOTIDE SEQUENCE</scope>
    <source>
        <tissue evidence="2">Leaf</tissue>
    </source>
</reference>
<protein>
    <submittedName>
        <fullName evidence="2">Uncharacterized protein</fullName>
    </submittedName>
</protein>
<keyword evidence="1" id="KW-1133">Transmembrane helix</keyword>
<dbReference type="Proteomes" id="UP000829196">
    <property type="component" value="Unassembled WGS sequence"/>
</dbReference>
<keyword evidence="1" id="KW-0812">Transmembrane</keyword>
<gene>
    <name evidence="2" type="ORF">KFK09_007259</name>
</gene>
<feature type="transmembrane region" description="Helical" evidence="1">
    <location>
        <begin position="22"/>
        <end position="40"/>
    </location>
</feature>